<name>A0ABY5PL87_9ACTN</name>
<evidence type="ECO:0000313" key="4">
    <source>
        <dbReference type="Proteomes" id="UP001058860"/>
    </source>
</evidence>
<dbReference type="PANTHER" id="PTHR33269">
    <property type="entry name" value="NADH-UBIQUINONE OXIDOREDUCTASE CHAIN 6"/>
    <property type="match status" value="1"/>
</dbReference>
<sequence>MAPVFFFIAALGAIAGAIGVVVLRHPLYSVLSLVFHLLSLAALFLLLRAEFVAAAQVVVYAGAVMVLYVFVVAYVGGTQEPVDLPGGARARLLSFGVVGLLLVELLIATLGSGLSAVGEEGAAYEPGFGSPAQIGELLLTDFLLAFEVSSFLLLIAAVGAVVLARRRGGVDDGEVEGRISVAQLLAPEGLGSMAESVSGRSGVTDEPEGRG</sequence>
<keyword evidence="3" id="KW-0560">Oxidoreductase</keyword>
<keyword evidence="1" id="KW-0472">Membrane</keyword>
<comment type="subcellular location">
    <subcellularLocation>
        <location evidence="1">Cell membrane</location>
        <topology evidence="1">Multi-pass membrane protein</topology>
    </subcellularLocation>
</comment>
<dbReference type="EMBL" id="CP088295">
    <property type="protein sequence ID" value="UUY05459.1"/>
    <property type="molecule type" value="Genomic_DNA"/>
</dbReference>
<feature type="transmembrane region" description="Helical" evidence="1">
    <location>
        <begin position="6"/>
        <end position="23"/>
    </location>
</feature>
<evidence type="ECO:0000256" key="1">
    <source>
        <dbReference type="RuleBase" id="RU004429"/>
    </source>
</evidence>
<feature type="transmembrane region" description="Helical" evidence="1">
    <location>
        <begin position="95"/>
        <end position="117"/>
    </location>
</feature>
<feature type="transmembrane region" description="Helical" evidence="1">
    <location>
        <begin position="137"/>
        <end position="164"/>
    </location>
</feature>
<reference evidence="4" key="1">
    <citation type="submission" date="2021-11" db="EMBL/GenBank/DDBJ databases">
        <title>Cultivation dependent microbiological survey of springs from the worlds oldest radium mine currently devoted to the extraction of radon-saturated water.</title>
        <authorList>
            <person name="Kapinusova G."/>
            <person name="Smrhova T."/>
            <person name="Strejcek M."/>
            <person name="Suman J."/>
            <person name="Jani K."/>
            <person name="Pajer P."/>
            <person name="Uhlik O."/>
        </authorList>
    </citation>
    <scope>NUCLEOTIDE SEQUENCE [LARGE SCALE GENOMIC DNA]</scope>
    <source>
        <strain evidence="4">J379</strain>
    </source>
</reference>
<dbReference type="EC" id="7.1.1.-" evidence="1"/>
<gene>
    <name evidence="3" type="ORF">LRS13_08035</name>
</gene>
<keyword evidence="1" id="KW-1133">Transmembrane helix</keyword>
<feature type="region of interest" description="Disordered" evidence="2">
    <location>
        <begin position="192"/>
        <end position="211"/>
    </location>
</feature>
<dbReference type="InterPro" id="IPR001457">
    <property type="entry name" value="NADH_UbQ/plastoQ_OxRdtase_su6"/>
</dbReference>
<evidence type="ECO:0000256" key="2">
    <source>
        <dbReference type="SAM" id="MobiDB-lite"/>
    </source>
</evidence>
<dbReference type="Proteomes" id="UP001058860">
    <property type="component" value="Chromosome"/>
</dbReference>
<dbReference type="GO" id="GO:0050136">
    <property type="term" value="F:NADH dehydrogenase (quinone) (non-electrogenic) activity"/>
    <property type="evidence" value="ECO:0007669"/>
    <property type="project" value="UniProtKB-EC"/>
</dbReference>
<comment type="function">
    <text evidence="1">NDH-1 shuttles electrons from NADH, via FMN and iron-sulfur (Fe-S) centers, to quinones in the respiratory chain. Couples the redox reaction to proton translocation (for every two electrons transferred, four hydrogen ions are translocated across the cytoplasmic membrane), and thus conserves the redox energy in a proton gradient.</text>
</comment>
<dbReference type="Pfam" id="PF00499">
    <property type="entry name" value="Oxidored_q3"/>
    <property type="match status" value="1"/>
</dbReference>
<protein>
    <recommendedName>
        <fullName evidence="1">NADH-quinone oxidoreductase subunit J</fullName>
        <ecNumber evidence="1">7.1.1.-</ecNumber>
    </recommendedName>
</protein>
<feature type="transmembrane region" description="Helical" evidence="1">
    <location>
        <begin position="30"/>
        <end position="47"/>
    </location>
</feature>
<comment type="catalytic activity">
    <reaction evidence="1">
        <text>a quinone + NADH + 5 H(+)(in) = a quinol + NAD(+) + 4 H(+)(out)</text>
        <dbReference type="Rhea" id="RHEA:57888"/>
        <dbReference type="ChEBI" id="CHEBI:15378"/>
        <dbReference type="ChEBI" id="CHEBI:24646"/>
        <dbReference type="ChEBI" id="CHEBI:57540"/>
        <dbReference type="ChEBI" id="CHEBI:57945"/>
        <dbReference type="ChEBI" id="CHEBI:132124"/>
    </reaction>
</comment>
<feature type="transmembrane region" description="Helical" evidence="1">
    <location>
        <begin position="53"/>
        <end position="75"/>
    </location>
</feature>
<keyword evidence="4" id="KW-1185">Reference proteome</keyword>
<dbReference type="PANTHER" id="PTHR33269:SF19">
    <property type="entry name" value="NADH-QUINONE OXIDOREDUCTASE SUBUNIT J"/>
    <property type="match status" value="1"/>
</dbReference>
<dbReference type="RefSeq" id="WP_353865918.1">
    <property type="nucleotide sequence ID" value="NZ_CP088295.1"/>
</dbReference>
<organism evidence="3 4">
    <name type="scientific">Svornostia abyssi</name>
    <dbReference type="NCBI Taxonomy" id="2898438"/>
    <lineage>
        <taxon>Bacteria</taxon>
        <taxon>Bacillati</taxon>
        <taxon>Actinomycetota</taxon>
        <taxon>Thermoleophilia</taxon>
        <taxon>Solirubrobacterales</taxon>
        <taxon>Baekduiaceae</taxon>
        <taxon>Svornostia</taxon>
    </lineage>
</organism>
<comment type="similarity">
    <text evidence="1">Belongs to the complex I subunit 6 family.</text>
</comment>
<keyword evidence="1" id="KW-1003">Cell membrane</keyword>
<accession>A0ABY5PL87</accession>
<keyword evidence="1" id="KW-0812">Transmembrane</keyword>
<dbReference type="InterPro" id="IPR042106">
    <property type="entry name" value="Nuo/plastoQ_OxRdtase_6_NuoJ"/>
</dbReference>
<keyword evidence="1" id="KW-0874">Quinone</keyword>
<dbReference type="Gene3D" id="1.20.120.1200">
    <property type="entry name" value="NADH-ubiquinone/plastoquinone oxidoreductase chain 6, subunit NuoJ"/>
    <property type="match status" value="1"/>
</dbReference>
<proteinExistence type="inferred from homology"/>
<keyword evidence="1" id="KW-0520">NAD</keyword>
<evidence type="ECO:0000313" key="3">
    <source>
        <dbReference type="EMBL" id="UUY05459.1"/>
    </source>
</evidence>